<dbReference type="PANTHER" id="PTHR11242:SF0">
    <property type="entry name" value="TPR_REGION DOMAIN-CONTAINING PROTEIN"/>
    <property type="match status" value="1"/>
</dbReference>
<protein>
    <submittedName>
        <fullName evidence="9">TPR_REGION domain-containing protein</fullName>
    </submittedName>
</protein>
<accession>A0A0N4WF13</accession>
<sequence>MTFNKISMKYVASYRHEMPEPRPKCVKKTLHAGRGSPPEYRTGTKAVFHYETLKPIDVVKPEVGMPENRDDYEVIDNTRRPWPDGYGKPLELIFGKKFQLPVFEICLRSMLVDEVSQFDVELTELCTYPMVSKKLRDLSKPHDKGGDHSHDSHMCAAALTAGTGYAALDELMRDPRPLRFIIHLLSVIQPEEYEAESWQLGTEEKLESVETLRLQGNQLFAQKNFNEAIDKYREALGRLDTLILREKPGEPEWEELDQKNVSLYSNLSQCYLNVGNMYEAAETASEVLSRDPDNEKALYRRAKARIGCWQLNEAEEDLKKLAELPNTKHLVQVELAILAQKRAELAASKKQTYSKMFK</sequence>
<evidence type="ECO:0000256" key="3">
    <source>
        <dbReference type="ARBA" id="ARBA00022737"/>
    </source>
</evidence>
<dbReference type="FunFam" id="1.25.40.10:FF:000052">
    <property type="entry name" value="Aryl-hydrocarbon-interacting protein-like 1"/>
    <property type="match status" value="1"/>
</dbReference>
<evidence type="ECO:0000256" key="5">
    <source>
        <dbReference type="PROSITE-ProRule" id="PRU00339"/>
    </source>
</evidence>
<dbReference type="InterPro" id="IPR046357">
    <property type="entry name" value="PPIase_dom_sf"/>
</dbReference>
<organism evidence="9">
    <name type="scientific">Haemonchus placei</name>
    <name type="common">Barber's pole worm</name>
    <dbReference type="NCBI Taxonomy" id="6290"/>
    <lineage>
        <taxon>Eukaryota</taxon>
        <taxon>Metazoa</taxon>
        <taxon>Ecdysozoa</taxon>
        <taxon>Nematoda</taxon>
        <taxon>Chromadorea</taxon>
        <taxon>Rhabditida</taxon>
        <taxon>Rhabditina</taxon>
        <taxon>Rhabditomorpha</taxon>
        <taxon>Strongyloidea</taxon>
        <taxon>Trichostrongylidae</taxon>
        <taxon>Haemonchus</taxon>
    </lineage>
</organism>
<dbReference type="SUPFAM" id="SSF54534">
    <property type="entry name" value="FKBP-like"/>
    <property type="match status" value="1"/>
</dbReference>
<dbReference type="WBParaSite" id="HPLM_0000926601-mRNA-1">
    <property type="protein sequence ID" value="HPLM_0000926601-mRNA-1"/>
    <property type="gene ID" value="HPLM_0000926601"/>
</dbReference>
<dbReference type="InterPro" id="IPR056277">
    <property type="entry name" value="PPIase_AIP"/>
</dbReference>
<keyword evidence="4 5" id="KW-0802">TPR repeat</keyword>
<dbReference type="GO" id="GO:0003755">
    <property type="term" value="F:peptidyl-prolyl cis-trans isomerase activity"/>
    <property type="evidence" value="ECO:0007669"/>
    <property type="project" value="InterPro"/>
</dbReference>
<dbReference type="PANTHER" id="PTHR11242">
    <property type="entry name" value="ARYL HYDROCARBON RECEPTOR INTERACTING PROTEIN RELATED"/>
    <property type="match status" value="1"/>
</dbReference>
<dbReference type="AlphaFoldDB" id="A0A0N4WF13"/>
<dbReference type="Gene3D" id="1.25.40.10">
    <property type="entry name" value="Tetratricopeptide repeat domain"/>
    <property type="match status" value="1"/>
</dbReference>
<dbReference type="GO" id="GO:0005737">
    <property type="term" value="C:cytoplasm"/>
    <property type="evidence" value="ECO:0007669"/>
    <property type="project" value="UniProtKB-SubCell"/>
</dbReference>
<feature type="repeat" description="TPR" evidence="5">
    <location>
        <begin position="261"/>
        <end position="294"/>
    </location>
</feature>
<dbReference type="Proteomes" id="UP000268014">
    <property type="component" value="Unassembled WGS sequence"/>
</dbReference>
<reference evidence="9" key="1">
    <citation type="submission" date="2017-02" db="UniProtKB">
        <authorList>
            <consortium name="WormBaseParasite"/>
        </authorList>
    </citation>
    <scope>IDENTIFICATION</scope>
</reference>
<evidence type="ECO:0000313" key="8">
    <source>
        <dbReference type="Proteomes" id="UP000268014"/>
    </source>
</evidence>
<evidence type="ECO:0000313" key="9">
    <source>
        <dbReference type="WBParaSite" id="HPLM_0000926601-mRNA-1"/>
    </source>
</evidence>
<dbReference type="Pfam" id="PF23322">
    <property type="entry name" value="PPIase_AIP"/>
    <property type="match status" value="1"/>
</dbReference>
<keyword evidence="8" id="KW-1185">Reference proteome</keyword>
<reference evidence="7 8" key="2">
    <citation type="submission" date="2018-11" db="EMBL/GenBank/DDBJ databases">
        <authorList>
            <consortium name="Pathogen Informatics"/>
        </authorList>
    </citation>
    <scope>NUCLEOTIDE SEQUENCE [LARGE SCALE GENOMIC DNA]</scope>
    <source>
        <strain evidence="7 8">MHpl1</strain>
    </source>
</reference>
<dbReference type="InterPro" id="IPR011990">
    <property type="entry name" value="TPR-like_helical_dom_sf"/>
</dbReference>
<evidence type="ECO:0000313" key="7">
    <source>
        <dbReference type="EMBL" id="VDO37004.1"/>
    </source>
</evidence>
<dbReference type="PROSITE" id="PS50005">
    <property type="entry name" value="TPR"/>
    <property type="match status" value="1"/>
</dbReference>
<dbReference type="InterPro" id="IPR039663">
    <property type="entry name" value="AIP/AIPL1/TTC9"/>
</dbReference>
<name>A0A0N4WF13_HAEPC</name>
<feature type="domain" description="AIP/AIPL N-terminal FKBP-type PPIase" evidence="6">
    <location>
        <begin position="69"/>
        <end position="185"/>
    </location>
</feature>
<proteinExistence type="predicted"/>
<dbReference type="OrthoDB" id="5829758at2759"/>
<keyword evidence="2" id="KW-0963">Cytoplasm</keyword>
<evidence type="ECO:0000259" key="6">
    <source>
        <dbReference type="Pfam" id="PF23322"/>
    </source>
</evidence>
<evidence type="ECO:0000256" key="1">
    <source>
        <dbReference type="ARBA" id="ARBA00004496"/>
    </source>
</evidence>
<dbReference type="SMART" id="SM00028">
    <property type="entry name" value="TPR"/>
    <property type="match status" value="2"/>
</dbReference>
<dbReference type="InterPro" id="IPR019734">
    <property type="entry name" value="TPR_rpt"/>
</dbReference>
<dbReference type="STRING" id="6290.A0A0N4WF13"/>
<dbReference type="Gene3D" id="3.10.50.40">
    <property type="match status" value="1"/>
</dbReference>
<keyword evidence="3" id="KW-0677">Repeat</keyword>
<evidence type="ECO:0000256" key="2">
    <source>
        <dbReference type="ARBA" id="ARBA00022490"/>
    </source>
</evidence>
<evidence type="ECO:0000256" key="4">
    <source>
        <dbReference type="ARBA" id="ARBA00022803"/>
    </source>
</evidence>
<dbReference type="OMA" id="EYDRETW"/>
<comment type="subcellular location">
    <subcellularLocation>
        <location evidence="1">Cytoplasm</location>
    </subcellularLocation>
</comment>
<gene>
    <name evidence="7" type="ORF">HPLM_LOCUS9258</name>
</gene>
<dbReference type="EMBL" id="UZAF01017023">
    <property type="protein sequence ID" value="VDO37004.1"/>
    <property type="molecule type" value="Genomic_DNA"/>
</dbReference>
<dbReference type="SUPFAM" id="SSF48452">
    <property type="entry name" value="TPR-like"/>
    <property type="match status" value="1"/>
</dbReference>